<evidence type="ECO:0008006" key="3">
    <source>
        <dbReference type="Google" id="ProtNLM"/>
    </source>
</evidence>
<protein>
    <recommendedName>
        <fullName evidence="3">Phage head morphogenesis protein, SPP1 gp7 family</fullName>
    </recommendedName>
</protein>
<dbReference type="EMBL" id="JAGGMV010000007">
    <property type="protein sequence ID" value="MBP2202141.1"/>
    <property type="molecule type" value="Genomic_DNA"/>
</dbReference>
<comment type="caution">
    <text evidence="1">The sequence shown here is derived from an EMBL/GenBank/DDBJ whole genome shotgun (WGS) entry which is preliminary data.</text>
</comment>
<gene>
    <name evidence="1" type="ORF">J3E07_001582</name>
</gene>
<evidence type="ECO:0000313" key="2">
    <source>
        <dbReference type="Proteomes" id="UP000740329"/>
    </source>
</evidence>
<dbReference type="Proteomes" id="UP000740329">
    <property type="component" value="Unassembled WGS sequence"/>
</dbReference>
<dbReference type="RefSeq" id="WP_209591661.1">
    <property type="nucleotide sequence ID" value="NZ_JAGGMV010000007.1"/>
</dbReference>
<name>A0A8J7UV84_METVO</name>
<reference evidence="1" key="1">
    <citation type="submission" date="2021-03" db="EMBL/GenBank/DDBJ databases">
        <title>Genomic Encyclopedia of Type Strains, Phase IV (KMG-V): Genome sequencing to study the core and pangenomes of soil and plant-associated prokaryotes.</title>
        <authorList>
            <person name="Whitman W."/>
        </authorList>
    </citation>
    <scope>NUCLEOTIDE SEQUENCE</scope>
    <source>
        <strain evidence="1">C4</strain>
    </source>
</reference>
<evidence type="ECO:0000313" key="1">
    <source>
        <dbReference type="EMBL" id="MBP2202141.1"/>
    </source>
</evidence>
<organism evidence="1 2">
    <name type="scientific">Methanococcus voltae</name>
    <dbReference type="NCBI Taxonomy" id="2188"/>
    <lineage>
        <taxon>Archaea</taxon>
        <taxon>Methanobacteriati</taxon>
        <taxon>Methanobacteriota</taxon>
        <taxon>Methanomada group</taxon>
        <taxon>Methanococci</taxon>
        <taxon>Methanococcales</taxon>
        <taxon>Methanococcaceae</taxon>
        <taxon>Methanococcus</taxon>
    </lineage>
</organism>
<accession>A0A8J7UV84</accession>
<sequence>MGKIILDYFGSNEVGASTSTSTIDTNLQIFNMNDDKKNYKKYLECDSTANLSFNALINDLLGNYSIEEGKNKDKIEEWIEESNLFYNSRNKGVIPKLLEDAFLYGTGYYQIYKNNNSKNNNYNKTNKTNNKTINQLNIKNKFHRLNPFSTYTIENPFNNEEIVIHEFQKDYKNNLIVFCENPNDEDEKNKILEMKELKEKSGYEIHWQDIKNIIVFKAQSLMMGDCYNAIEKKFDLLFNLGKLIDERAVSPPVCVSVGEVMNGEPVGLPTEDNKEEYKKIIENYAKGISNIKTKGGMAVPGYVKTTAIPFKIDTGYLKTILDKCDEIICSSFYYNEAFTKSGSADYKRTDLRKQRKEFLRKYKIRIEKLINKLIDLEFENSNKNISKFHFIIDDSEEKKELSETHEKIINCIKELKEIGASEETISNFANIYGLELELKPINESNNEYNTKSEQYAKNNKLNKLNNELNDELSPWGKELLNSINKEIEKATTEAYEKTLKTSNNIETISISEYEKLKEILEKSFNKINFKKLVFENIENHLKANALPIKENKNAIEFVKNYAFDQCAKLNDDQKNRLKNILIDEFHGKGNKTNTAKKVKECLEISKNQADMTVRTELRRADLWAKADYYKHLENEIDKVAIARVLPRYDKTTCQKCKDLASKGYAFTMDDIKRVLPAHPRCNCTFDIIWKDKK</sequence>
<proteinExistence type="predicted"/>
<dbReference type="AlphaFoldDB" id="A0A8J7UV84"/>